<evidence type="ECO:0000259" key="1">
    <source>
        <dbReference type="Pfam" id="PF08388"/>
    </source>
</evidence>
<keyword evidence="3" id="KW-1185">Reference proteome</keyword>
<organism evidence="2 3">
    <name type="scientific">Methylomonas albis</name>
    <dbReference type="NCBI Taxonomy" id="1854563"/>
    <lineage>
        <taxon>Bacteria</taxon>
        <taxon>Pseudomonadati</taxon>
        <taxon>Pseudomonadota</taxon>
        <taxon>Gammaproteobacteria</taxon>
        <taxon>Methylococcales</taxon>
        <taxon>Methylococcaceae</taxon>
        <taxon>Methylomonas</taxon>
    </lineage>
</organism>
<gene>
    <name evidence="2" type="ORF">IE877_12460</name>
</gene>
<dbReference type="EMBL" id="JACXSS010000001">
    <property type="protein sequence ID" value="MBD9356684.1"/>
    <property type="molecule type" value="Genomic_DNA"/>
</dbReference>
<sequence length="75" mass="8167">MRAKLKGHPLIKAGYSQSIVDLAKAIIPIIQGWITYYGKFRKSAMSAIYSYINDKLLGCESSNRYSAGNGVPANG</sequence>
<name>A0ABR9D0N0_9GAMM</name>
<proteinExistence type="predicted"/>
<dbReference type="InterPro" id="IPR013597">
    <property type="entry name" value="Mat_intron_G2"/>
</dbReference>
<evidence type="ECO:0000313" key="2">
    <source>
        <dbReference type="EMBL" id="MBD9356684.1"/>
    </source>
</evidence>
<dbReference type="RefSeq" id="WP_192375014.1">
    <property type="nucleotide sequence ID" value="NZ_CAJHIV010000001.1"/>
</dbReference>
<dbReference type="Pfam" id="PF08388">
    <property type="entry name" value="GIIM"/>
    <property type="match status" value="1"/>
</dbReference>
<reference evidence="2 3" key="1">
    <citation type="submission" date="2020-09" db="EMBL/GenBank/DDBJ databases">
        <title>Methylomonas albis sp. nov. and Methylomonas fluvii sp. nov.: Two cold-adapted methanotrophs from the River Elbe and an amended description of Methylovulum psychrotolerans strain Eb1.</title>
        <authorList>
            <person name="Bussmann I.K."/>
            <person name="Klings K.-W."/>
            <person name="Warnstedt J."/>
            <person name="Hoppert M."/>
            <person name="Saborowski A."/>
            <person name="Horn F."/>
            <person name="Liebner S."/>
        </authorList>
    </citation>
    <scope>NUCLEOTIDE SEQUENCE [LARGE SCALE GENOMIC DNA]</scope>
    <source>
        <strain evidence="2 3">EbA</strain>
    </source>
</reference>
<evidence type="ECO:0000313" key="3">
    <source>
        <dbReference type="Proteomes" id="UP000652176"/>
    </source>
</evidence>
<accession>A0ABR9D0N0</accession>
<comment type="caution">
    <text evidence="2">The sequence shown here is derived from an EMBL/GenBank/DDBJ whole genome shotgun (WGS) entry which is preliminary data.</text>
</comment>
<dbReference type="Proteomes" id="UP000652176">
    <property type="component" value="Unassembled WGS sequence"/>
</dbReference>
<feature type="domain" description="Group II intron maturase-specific" evidence="1">
    <location>
        <begin position="10"/>
        <end position="57"/>
    </location>
</feature>
<protein>
    <recommendedName>
        <fullName evidence="1">Group II intron maturase-specific domain-containing protein</fullName>
    </recommendedName>
</protein>